<evidence type="ECO:0000313" key="3">
    <source>
        <dbReference type="Proteomes" id="UP001218218"/>
    </source>
</evidence>
<keyword evidence="3" id="KW-1185">Reference proteome</keyword>
<dbReference type="AlphaFoldDB" id="A0AAD6ZCD7"/>
<dbReference type="EMBL" id="JARIHO010000062">
    <property type="protein sequence ID" value="KAJ7315327.1"/>
    <property type="molecule type" value="Genomic_DNA"/>
</dbReference>
<dbReference type="SUPFAM" id="SSF52047">
    <property type="entry name" value="RNI-like"/>
    <property type="match status" value="1"/>
</dbReference>
<reference evidence="2" key="1">
    <citation type="submission" date="2023-03" db="EMBL/GenBank/DDBJ databases">
        <title>Massive genome expansion in bonnet fungi (Mycena s.s.) driven by repeated elements and novel gene families across ecological guilds.</title>
        <authorList>
            <consortium name="Lawrence Berkeley National Laboratory"/>
            <person name="Harder C.B."/>
            <person name="Miyauchi S."/>
            <person name="Viragh M."/>
            <person name="Kuo A."/>
            <person name="Thoen E."/>
            <person name="Andreopoulos B."/>
            <person name="Lu D."/>
            <person name="Skrede I."/>
            <person name="Drula E."/>
            <person name="Henrissat B."/>
            <person name="Morin E."/>
            <person name="Kohler A."/>
            <person name="Barry K."/>
            <person name="LaButti K."/>
            <person name="Morin E."/>
            <person name="Salamov A."/>
            <person name="Lipzen A."/>
            <person name="Mereny Z."/>
            <person name="Hegedus B."/>
            <person name="Baldrian P."/>
            <person name="Stursova M."/>
            <person name="Weitz H."/>
            <person name="Taylor A."/>
            <person name="Grigoriev I.V."/>
            <person name="Nagy L.G."/>
            <person name="Martin F."/>
            <person name="Kauserud H."/>
        </authorList>
    </citation>
    <scope>NUCLEOTIDE SEQUENCE</scope>
    <source>
        <strain evidence="2">CBHHK002</strain>
    </source>
</reference>
<protein>
    <recommendedName>
        <fullName evidence="4">F-box domain-containing protein</fullName>
    </recommendedName>
</protein>
<organism evidence="2 3">
    <name type="scientific">Mycena albidolilacea</name>
    <dbReference type="NCBI Taxonomy" id="1033008"/>
    <lineage>
        <taxon>Eukaryota</taxon>
        <taxon>Fungi</taxon>
        <taxon>Dikarya</taxon>
        <taxon>Basidiomycota</taxon>
        <taxon>Agaricomycotina</taxon>
        <taxon>Agaricomycetes</taxon>
        <taxon>Agaricomycetidae</taxon>
        <taxon>Agaricales</taxon>
        <taxon>Marasmiineae</taxon>
        <taxon>Mycenaceae</taxon>
        <taxon>Mycena</taxon>
    </lineage>
</organism>
<dbReference type="InterPro" id="IPR032675">
    <property type="entry name" value="LRR_dom_sf"/>
</dbReference>
<name>A0AAD6ZCD7_9AGAR</name>
<dbReference type="Gene3D" id="3.80.10.10">
    <property type="entry name" value="Ribonuclease Inhibitor"/>
    <property type="match status" value="1"/>
</dbReference>
<accession>A0AAD6ZCD7</accession>
<evidence type="ECO:0008006" key="4">
    <source>
        <dbReference type="Google" id="ProtNLM"/>
    </source>
</evidence>
<keyword evidence="1" id="KW-0175">Coiled coil</keyword>
<evidence type="ECO:0000256" key="1">
    <source>
        <dbReference type="SAM" id="Coils"/>
    </source>
</evidence>
<feature type="coiled-coil region" evidence="1">
    <location>
        <begin position="45"/>
        <end position="79"/>
    </location>
</feature>
<sequence length="527" mass="59471">MVLGMDNLPSVDLPRLGASPRDLTPLLKSNDTPLPSDIPFIRDIVSREENRLDALNDQIQNLQAKLAQLTRMRDETAESVRQHRSVLHPVRCVPPEILCEIFALVLLSADEDSMARATAPWRLGLICRSWRQAALSYPLLWCSITPHSFPASDPLVMMDTQLLRSSNAPLVVSWQGDQPVDFRLLPLVVVHCDRWRTLRLSSPFASFHSMLDWLLPATGRLAQLETLEMIIRLHKVDIFSTAPALRQLVLTDREFQMTSPQIDIPWGQITHYRARYELWHQLSKILKRASALVECAVKITERPPLHGQNMILLPHLQRLDIDGSTILNHLEAPSLHTLSSRHTPGPLLGEHLPFIQRSGCSLTRLVLTGCEVSFELITLLQGLPALAYLRLECPIHPPHWSSPEPQATLFDALTLTGTSEICPNLTSFLYGYYPDTESKDPEFFGSSFSRMVQSRSIEVHAEIPQDPMSTRPSPLQFLRVFELVESRVPPPADLVTSLETLRDGGIDAAFLNHSDSENLRVQHNFFI</sequence>
<proteinExistence type="predicted"/>
<dbReference type="Proteomes" id="UP001218218">
    <property type="component" value="Unassembled WGS sequence"/>
</dbReference>
<gene>
    <name evidence="2" type="ORF">DFH08DRAFT_790288</name>
</gene>
<comment type="caution">
    <text evidence="2">The sequence shown here is derived from an EMBL/GenBank/DDBJ whole genome shotgun (WGS) entry which is preliminary data.</text>
</comment>
<evidence type="ECO:0000313" key="2">
    <source>
        <dbReference type="EMBL" id="KAJ7315327.1"/>
    </source>
</evidence>